<keyword evidence="3" id="KW-0255">Endonuclease</keyword>
<organism evidence="3 4">
    <name type="scientific">Chitinophaga filiformis</name>
    <name type="common">Myxococcus filiformis</name>
    <name type="synonym">Flexibacter filiformis</name>
    <dbReference type="NCBI Taxonomy" id="104663"/>
    <lineage>
        <taxon>Bacteria</taxon>
        <taxon>Pseudomonadati</taxon>
        <taxon>Bacteroidota</taxon>
        <taxon>Chitinophagia</taxon>
        <taxon>Chitinophagales</taxon>
        <taxon>Chitinophagaceae</taxon>
        <taxon>Chitinophaga</taxon>
    </lineage>
</organism>
<dbReference type="InterPro" id="IPR050190">
    <property type="entry name" value="UPF0213_domain"/>
</dbReference>
<accession>A0A1G7WYS4</accession>
<dbReference type="InterPro" id="IPR000305">
    <property type="entry name" value="GIY-YIG_endonuc"/>
</dbReference>
<evidence type="ECO:0000256" key="1">
    <source>
        <dbReference type="ARBA" id="ARBA00007435"/>
    </source>
</evidence>
<feature type="domain" description="GIY-YIG" evidence="2">
    <location>
        <begin position="1"/>
        <end position="78"/>
    </location>
</feature>
<dbReference type="SUPFAM" id="SSF82771">
    <property type="entry name" value="GIY-YIG endonuclease"/>
    <property type="match status" value="1"/>
</dbReference>
<proteinExistence type="inferred from homology"/>
<evidence type="ECO:0000313" key="4">
    <source>
        <dbReference type="Proteomes" id="UP000199045"/>
    </source>
</evidence>
<dbReference type="AlphaFoldDB" id="A0A1G7WYS4"/>
<gene>
    <name evidence="3" type="ORF">SAMN04488121_106223</name>
</gene>
<protein>
    <submittedName>
        <fullName evidence="3">Putative endonuclease</fullName>
    </submittedName>
</protein>
<reference evidence="3 4" key="1">
    <citation type="submission" date="2016-10" db="EMBL/GenBank/DDBJ databases">
        <authorList>
            <person name="de Groot N.N."/>
        </authorList>
    </citation>
    <scope>NUCLEOTIDE SEQUENCE [LARGE SCALE GENOMIC DNA]</scope>
    <source>
        <strain evidence="3 4">DSM 527</strain>
    </source>
</reference>
<dbReference type="STRING" id="104663.SAMN04488121_106223"/>
<keyword evidence="3" id="KW-0378">Hydrolase</keyword>
<keyword evidence="3" id="KW-0540">Nuclease</keyword>
<dbReference type="InterPro" id="IPR035901">
    <property type="entry name" value="GIY-YIG_endonuc_sf"/>
</dbReference>
<dbReference type="CDD" id="cd10449">
    <property type="entry name" value="GIY-YIG_SLX1_like"/>
    <property type="match status" value="1"/>
</dbReference>
<comment type="similarity">
    <text evidence="1">Belongs to the UPF0213 family.</text>
</comment>
<dbReference type="EMBL" id="FNBN01000006">
    <property type="protein sequence ID" value="SDG77068.1"/>
    <property type="molecule type" value="Genomic_DNA"/>
</dbReference>
<dbReference type="PANTHER" id="PTHR34477:SF1">
    <property type="entry name" value="UPF0213 PROTEIN YHBQ"/>
    <property type="match status" value="1"/>
</dbReference>
<sequence length="95" mass="11661">MYTVYVLFSRQFEKVYTGHTTNLLKRFHFHNEHGRQKGTSPYRPWEVIYLEYFEDKQAAMRREWLLKSGKGRAWLWGKIQEEYYRDGYIGTVFPE</sequence>
<dbReference type="GO" id="GO:0004519">
    <property type="term" value="F:endonuclease activity"/>
    <property type="evidence" value="ECO:0007669"/>
    <property type="project" value="UniProtKB-KW"/>
</dbReference>
<evidence type="ECO:0000313" key="3">
    <source>
        <dbReference type="EMBL" id="SDG77068.1"/>
    </source>
</evidence>
<dbReference type="Pfam" id="PF01541">
    <property type="entry name" value="GIY-YIG"/>
    <property type="match status" value="1"/>
</dbReference>
<name>A0A1G7WYS4_CHIFI</name>
<dbReference type="PROSITE" id="PS50164">
    <property type="entry name" value="GIY_YIG"/>
    <property type="match status" value="1"/>
</dbReference>
<evidence type="ECO:0000259" key="2">
    <source>
        <dbReference type="PROSITE" id="PS50164"/>
    </source>
</evidence>
<dbReference type="Proteomes" id="UP000199045">
    <property type="component" value="Unassembled WGS sequence"/>
</dbReference>
<dbReference type="Gene3D" id="3.40.1440.10">
    <property type="entry name" value="GIY-YIG endonuclease"/>
    <property type="match status" value="1"/>
</dbReference>
<dbReference type="RefSeq" id="WP_089835279.1">
    <property type="nucleotide sequence ID" value="NZ_FNBN01000006.1"/>
</dbReference>
<dbReference type="OrthoDB" id="677560at2"/>
<dbReference type="PANTHER" id="PTHR34477">
    <property type="entry name" value="UPF0213 PROTEIN YHBQ"/>
    <property type="match status" value="1"/>
</dbReference>